<dbReference type="PANTHER" id="PTHR43449">
    <property type="entry name" value="NUCLEOTIDYLTRANSFERASE"/>
    <property type="match status" value="1"/>
</dbReference>
<evidence type="ECO:0000259" key="1">
    <source>
        <dbReference type="Pfam" id="PF01909"/>
    </source>
</evidence>
<dbReference type="Pfam" id="PF01909">
    <property type="entry name" value="NTP_transf_2"/>
    <property type="match status" value="1"/>
</dbReference>
<evidence type="ECO:0000313" key="2">
    <source>
        <dbReference type="EMBL" id="OIP86687.1"/>
    </source>
</evidence>
<gene>
    <name evidence="2" type="ORF">AUK05_03070</name>
</gene>
<reference evidence="2 3" key="1">
    <citation type="journal article" date="2016" name="Environ. Microbiol.">
        <title>Genomic resolution of a cold subsurface aquifer community provides metabolic insights for novel microbes adapted to high CO concentrations.</title>
        <authorList>
            <person name="Probst A.J."/>
            <person name="Castelle C.J."/>
            <person name="Singh A."/>
            <person name="Brown C.T."/>
            <person name="Anantharaman K."/>
            <person name="Sharon I."/>
            <person name="Hug L.A."/>
            <person name="Burstein D."/>
            <person name="Emerson J.B."/>
            <person name="Thomas B.C."/>
            <person name="Banfield J.F."/>
        </authorList>
    </citation>
    <scope>NUCLEOTIDE SEQUENCE [LARGE SCALE GENOMIC DNA]</scope>
    <source>
        <strain evidence="2">CG2_30_35_20</strain>
    </source>
</reference>
<dbReference type="Proteomes" id="UP000182344">
    <property type="component" value="Unassembled WGS sequence"/>
</dbReference>
<dbReference type="PANTHER" id="PTHR43449:SF1">
    <property type="entry name" value="POLYMERASE BETA NUCLEOTIDYLTRANSFERASE DOMAIN-CONTAINING PROTEIN"/>
    <property type="match status" value="1"/>
</dbReference>
<dbReference type="SUPFAM" id="SSF81301">
    <property type="entry name" value="Nucleotidyltransferase"/>
    <property type="match status" value="1"/>
</dbReference>
<dbReference type="GO" id="GO:0016779">
    <property type="term" value="F:nucleotidyltransferase activity"/>
    <property type="evidence" value="ECO:0007669"/>
    <property type="project" value="InterPro"/>
</dbReference>
<accession>A0A1J5I0S6</accession>
<dbReference type="STRING" id="1805376.AUK05_03070"/>
<name>A0A1J5I0S6_9BACT</name>
<dbReference type="CDD" id="cd05403">
    <property type="entry name" value="NT_KNTase_like"/>
    <property type="match status" value="1"/>
</dbReference>
<protein>
    <recommendedName>
        <fullName evidence="1">Polymerase nucleotidyl transferase domain-containing protein</fullName>
    </recommendedName>
</protein>
<dbReference type="Gene3D" id="3.30.460.10">
    <property type="entry name" value="Beta Polymerase, domain 2"/>
    <property type="match status" value="1"/>
</dbReference>
<feature type="domain" description="Polymerase nucleotidyl transferase" evidence="1">
    <location>
        <begin position="22"/>
        <end position="90"/>
    </location>
</feature>
<dbReference type="InterPro" id="IPR043519">
    <property type="entry name" value="NT_sf"/>
</dbReference>
<dbReference type="EMBL" id="MNZO01000045">
    <property type="protein sequence ID" value="OIP86687.1"/>
    <property type="molecule type" value="Genomic_DNA"/>
</dbReference>
<proteinExistence type="predicted"/>
<dbReference type="AlphaFoldDB" id="A0A1J5I0S6"/>
<comment type="caution">
    <text evidence="2">The sequence shown here is derived from an EMBL/GenBank/DDBJ whole genome shotgun (WGS) entry which is preliminary data.</text>
</comment>
<dbReference type="InterPro" id="IPR002934">
    <property type="entry name" value="Polymerase_NTP_transf_dom"/>
</dbReference>
<evidence type="ECO:0000313" key="3">
    <source>
        <dbReference type="Proteomes" id="UP000182344"/>
    </source>
</evidence>
<organism evidence="2 3">
    <name type="scientific">Candidatus Shapirobacteria bacterium CG2_30_35_20</name>
    <dbReference type="NCBI Taxonomy" id="1805376"/>
    <lineage>
        <taxon>Bacteria</taxon>
        <taxon>Candidatus Shapironibacteriota</taxon>
    </lineage>
</organism>
<sequence>MAPKTNIKSILPWINQYKLLMDKRGYSNAKYILFGSWAKGTIHQWSDIDLCVVSDKFSGNLLNVSDKLRIWANEINYDLEPIAMRPEDLADKTDMLASEVNKWGIVV</sequence>